<comment type="caution">
    <text evidence="8">Lacks conserved residue(s) required for the propagation of feature annotation.</text>
</comment>
<keyword evidence="5 8" id="KW-0812">Transmembrane</keyword>
<evidence type="ECO:0000256" key="1">
    <source>
        <dbReference type="ARBA" id="ARBA00004651"/>
    </source>
</evidence>
<dbReference type="Pfam" id="PF04535">
    <property type="entry name" value="CASP_dom"/>
    <property type="match status" value="1"/>
</dbReference>
<comment type="subcellular location">
    <subcellularLocation>
        <location evidence="1 8">Cell membrane</location>
        <topology evidence="1 8">Multi-pass membrane protein</topology>
    </subcellularLocation>
</comment>
<keyword evidence="7 8" id="KW-0472">Membrane</keyword>
<feature type="transmembrane region" description="Helical" evidence="8">
    <location>
        <begin position="80"/>
        <end position="108"/>
    </location>
</feature>
<keyword evidence="6 8" id="KW-1133">Transmembrane helix</keyword>
<keyword evidence="11" id="KW-1185">Reference proteome</keyword>
<accession>A0AAP0JD28</accession>
<name>A0AAP0JD28_9MAGN</name>
<evidence type="ECO:0000256" key="4">
    <source>
        <dbReference type="ARBA" id="ARBA00022475"/>
    </source>
</evidence>
<comment type="similarity">
    <text evidence="2 8">Belongs to the Casparian strip membrane proteins (CASP) family.</text>
</comment>
<evidence type="ECO:0000313" key="11">
    <source>
        <dbReference type="Proteomes" id="UP001419268"/>
    </source>
</evidence>
<dbReference type="NCBIfam" id="TIGR01569">
    <property type="entry name" value="A_tha_TIGR01569"/>
    <property type="match status" value="1"/>
</dbReference>
<keyword evidence="4 8" id="KW-1003">Cell membrane</keyword>
<gene>
    <name evidence="10" type="ORF">Scep_011301</name>
</gene>
<evidence type="ECO:0000256" key="8">
    <source>
        <dbReference type="RuleBase" id="RU361233"/>
    </source>
</evidence>
<feature type="transmembrane region" description="Helical" evidence="8">
    <location>
        <begin position="48"/>
        <end position="73"/>
    </location>
</feature>
<organism evidence="10 11">
    <name type="scientific">Stephania cephalantha</name>
    <dbReference type="NCBI Taxonomy" id="152367"/>
    <lineage>
        <taxon>Eukaryota</taxon>
        <taxon>Viridiplantae</taxon>
        <taxon>Streptophyta</taxon>
        <taxon>Embryophyta</taxon>
        <taxon>Tracheophyta</taxon>
        <taxon>Spermatophyta</taxon>
        <taxon>Magnoliopsida</taxon>
        <taxon>Ranunculales</taxon>
        <taxon>Menispermaceae</taxon>
        <taxon>Menispermoideae</taxon>
        <taxon>Cissampelideae</taxon>
        <taxon>Stephania</taxon>
    </lineage>
</organism>
<evidence type="ECO:0000256" key="2">
    <source>
        <dbReference type="ARBA" id="ARBA00007651"/>
    </source>
</evidence>
<sequence length="164" mass="17579">MVKIITKTVFTVLLRLLALGASLAATIVTVTNHQTIYILNFSFDAKYSYAPAFVFYMIANAIVAGYSLVVLFIPKGCKLWSLILALDVVMAMLLSSSISAAGAIGYVAKKGNSHIGWVAICEQFSKFCNHGTGAIAAGVFGAIIYLVIVLKSIHAIITYDPQIL</sequence>
<dbReference type="InterPro" id="IPR044173">
    <property type="entry name" value="CASPL"/>
</dbReference>
<evidence type="ECO:0000256" key="6">
    <source>
        <dbReference type="ARBA" id="ARBA00022989"/>
    </source>
</evidence>
<dbReference type="InterPro" id="IPR006459">
    <property type="entry name" value="CASP/CASPL"/>
</dbReference>
<dbReference type="PANTHER" id="PTHR36488">
    <property type="entry name" value="CASP-LIKE PROTEIN 1U1"/>
    <property type="match status" value="1"/>
</dbReference>
<feature type="transmembrane region" description="Helical" evidence="8">
    <location>
        <begin position="134"/>
        <end position="157"/>
    </location>
</feature>
<evidence type="ECO:0000256" key="5">
    <source>
        <dbReference type="ARBA" id="ARBA00022692"/>
    </source>
</evidence>
<dbReference type="AlphaFoldDB" id="A0AAP0JD28"/>
<dbReference type="Proteomes" id="UP001419268">
    <property type="component" value="Unassembled WGS sequence"/>
</dbReference>
<comment type="subunit">
    <text evidence="3 8">Homodimer and heterodimers.</text>
</comment>
<feature type="domain" description="Casparian strip membrane protein" evidence="9">
    <location>
        <begin position="8"/>
        <end position="143"/>
    </location>
</feature>
<evidence type="ECO:0000259" key="9">
    <source>
        <dbReference type="Pfam" id="PF04535"/>
    </source>
</evidence>
<reference evidence="10 11" key="1">
    <citation type="submission" date="2024-01" db="EMBL/GenBank/DDBJ databases">
        <title>Genome assemblies of Stephania.</title>
        <authorList>
            <person name="Yang L."/>
        </authorList>
    </citation>
    <scope>NUCLEOTIDE SEQUENCE [LARGE SCALE GENOMIC DNA]</scope>
    <source>
        <strain evidence="10">JXDWG</strain>
        <tissue evidence="10">Leaf</tissue>
    </source>
</reference>
<evidence type="ECO:0000256" key="3">
    <source>
        <dbReference type="ARBA" id="ARBA00011489"/>
    </source>
</evidence>
<dbReference type="InterPro" id="IPR006702">
    <property type="entry name" value="CASP_dom"/>
</dbReference>
<evidence type="ECO:0000256" key="7">
    <source>
        <dbReference type="ARBA" id="ARBA00023136"/>
    </source>
</evidence>
<dbReference type="EMBL" id="JBBNAG010000005">
    <property type="protein sequence ID" value="KAK9131773.1"/>
    <property type="molecule type" value="Genomic_DNA"/>
</dbReference>
<dbReference type="GO" id="GO:0005886">
    <property type="term" value="C:plasma membrane"/>
    <property type="evidence" value="ECO:0007669"/>
    <property type="project" value="UniProtKB-SubCell"/>
</dbReference>
<dbReference type="PANTHER" id="PTHR36488:SF8">
    <property type="entry name" value="CASP-LIKE PROTEIN 1U1"/>
    <property type="match status" value="1"/>
</dbReference>
<evidence type="ECO:0000313" key="10">
    <source>
        <dbReference type="EMBL" id="KAK9131773.1"/>
    </source>
</evidence>
<protein>
    <recommendedName>
        <fullName evidence="8">CASP-like protein</fullName>
    </recommendedName>
</protein>
<comment type="caution">
    <text evidence="10">The sequence shown here is derived from an EMBL/GenBank/DDBJ whole genome shotgun (WGS) entry which is preliminary data.</text>
</comment>
<proteinExistence type="inferred from homology"/>